<dbReference type="GO" id="GO:0015031">
    <property type="term" value="P:protein transport"/>
    <property type="evidence" value="ECO:0007669"/>
    <property type="project" value="InterPro"/>
</dbReference>
<proteinExistence type="inferred from homology"/>
<dbReference type="Proteomes" id="UP000275267">
    <property type="component" value="Unassembled WGS sequence"/>
</dbReference>
<dbReference type="SUPFAM" id="SSF103473">
    <property type="entry name" value="MFS general substrate transporter"/>
    <property type="match status" value="1"/>
</dbReference>
<comment type="similarity">
    <text evidence="2 7">Belongs to the SCAMP family.</text>
</comment>
<feature type="transmembrane region" description="Helical" evidence="7">
    <location>
        <begin position="111"/>
        <end position="132"/>
    </location>
</feature>
<evidence type="ECO:0000256" key="5">
    <source>
        <dbReference type="ARBA" id="ARBA00023136"/>
    </source>
</evidence>
<keyword evidence="6 7" id="KW-0968">Cytoplasmic vesicle</keyword>
<sequence>MAGRSRYDNPFEEGGADEVNPFADQAKRGASTAQSSYSGGAFYTTQSRPAPPSTRLSPLPPEPADFYNDFATPVDIPMDTNKDMKTREKDLLAKEAELNRREKKIKRREEAAARGLVLCLFWNIICVSAAWAKGSGPKIWFLAIIYFILGCPGAYFLWYRPLYRAMRNESALKFGWFFLFYLVHIAFCVYAAVSPSILFVGKSLTGIFPAISLIGSSVIVGIFYFVGFGLFCLESLLSMWVIQRVYRYFRGSGKEAEMKREAARGAARAAF</sequence>
<dbReference type="PANTHER" id="PTHR10687:SF91">
    <property type="entry name" value="SECRETORY CARRIER-ASSOCIATED MEMBRANE PROTEIN 4"/>
    <property type="match status" value="1"/>
</dbReference>
<dbReference type="GO" id="GO:0032588">
    <property type="term" value="C:trans-Golgi network membrane"/>
    <property type="evidence" value="ECO:0007669"/>
    <property type="project" value="TreeGrafter"/>
</dbReference>
<dbReference type="InterPro" id="IPR007273">
    <property type="entry name" value="SCAMP"/>
</dbReference>
<evidence type="ECO:0000256" key="1">
    <source>
        <dbReference type="ARBA" id="ARBA00004003"/>
    </source>
</evidence>
<organism evidence="9 10">
    <name type="scientific">Panicum miliaceum</name>
    <name type="common">Proso millet</name>
    <name type="synonym">Broomcorn millet</name>
    <dbReference type="NCBI Taxonomy" id="4540"/>
    <lineage>
        <taxon>Eukaryota</taxon>
        <taxon>Viridiplantae</taxon>
        <taxon>Streptophyta</taxon>
        <taxon>Embryophyta</taxon>
        <taxon>Tracheophyta</taxon>
        <taxon>Spermatophyta</taxon>
        <taxon>Magnoliopsida</taxon>
        <taxon>Liliopsida</taxon>
        <taxon>Poales</taxon>
        <taxon>Poaceae</taxon>
        <taxon>PACMAD clade</taxon>
        <taxon>Panicoideae</taxon>
        <taxon>Panicodae</taxon>
        <taxon>Paniceae</taxon>
        <taxon>Panicinae</taxon>
        <taxon>Panicum</taxon>
        <taxon>Panicum sect. Panicum</taxon>
    </lineage>
</organism>
<dbReference type="EMBL" id="PQIB02000005">
    <property type="protein sequence ID" value="RLN19275.1"/>
    <property type="molecule type" value="Genomic_DNA"/>
</dbReference>
<protein>
    <recommendedName>
        <fullName evidence="7">Secretory carrier-associated membrane protein</fullName>
        <shortName evidence="7">Secretory carrier membrane protein</shortName>
    </recommendedName>
</protein>
<feature type="transmembrane region" description="Helical" evidence="7">
    <location>
        <begin position="213"/>
        <end position="242"/>
    </location>
</feature>
<dbReference type="GO" id="GO:0005886">
    <property type="term" value="C:plasma membrane"/>
    <property type="evidence" value="ECO:0007669"/>
    <property type="project" value="UniProtKB-SubCell"/>
</dbReference>
<dbReference type="GO" id="GO:0055038">
    <property type="term" value="C:recycling endosome membrane"/>
    <property type="evidence" value="ECO:0007669"/>
    <property type="project" value="TreeGrafter"/>
</dbReference>
<dbReference type="InterPro" id="IPR036259">
    <property type="entry name" value="MFS_trans_sf"/>
</dbReference>
<comment type="subcellular location">
    <subcellularLocation>
        <location evidence="7">Cell membrane</location>
        <topology evidence="7">Multi-pass membrane protein</topology>
    </subcellularLocation>
    <subcellularLocation>
        <location evidence="7">Cytoplasmic vesicle</location>
        <location evidence="7">Secretory vesicle membrane</location>
        <topology evidence="7">Multi-pass membrane protein</topology>
    </subcellularLocation>
</comment>
<feature type="region of interest" description="Disordered" evidence="8">
    <location>
        <begin position="1"/>
        <end position="58"/>
    </location>
</feature>
<evidence type="ECO:0000256" key="7">
    <source>
        <dbReference type="RuleBase" id="RU363122"/>
    </source>
</evidence>
<keyword evidence="10" id="KW-1185">Reference proteome</keyword>
<dbReference type="Pfam" id="PF04144">
    <property type="entry name" value="SCAMP"/>
    <property type="match status" value="1"/>
</dbReference>
<accession>A0A3L6SE88</accession>
<keyword evidence="7" id="KW-1003">Cell membrane</keyword>
<evidence type="ECO:0000256" key="8">
    <source>
        <dbReference type="SAM" id="MobiDB-lite"/>
    </source>
</evidence>
<dbReference type="AlphaFoldDB" id="A0A3L6SE88"/>
<dbReference type="PANTHER" id="PTHR10687">
    <property type="entry name" value="SECRETORY CARRIER-ASSOCIATED MEMBRANE PROTEIN SCAMP"/>
    <property type="match status" value="1"/>
</dbReference>
<evidence type="ECO:0000256" key="6">
    <source>
        <dbReference type="ARBA" id="ARBA00023329"/>
    </source>
</evidence>
<feature type="transmembrane region" description="Helical" evidence="7">
    <location>
        <begin position="138"/>
        <end position="159"/>
    </location>
</feature>
<evidence type="ECO:0000313" key="9">
    <source>
        <dbReference type="EMBL" id="RLN19275.1"/>
    </source>
</evidence>
<keyword evidence="5 7" id="KW-0472">Membrane</keyword>
<dbReference type="OrthoDB" id="242866at2759"/>
<keyword evidence="3 7" id="KW-0812">Transmembrane</keyword>
<evidence type="ECO:0000256" key="4">
    <source>
        <dbReference type="ARBA" id="ARBA00022989"/>
    </source>
</evidence>
<evidence type="ECO:0000256" key="2">
    <source>
        <dbReference type="ARBA" id="ARBA00010482"/>
    </source>
</evidence>
<comment type="caution">
    <text evidence="9">The sequence shown here is derived from an EMBL/GenBank/DDBJ whole genome shotgun (WGS) entry which is preliminary data.</text>
</comment>
<keyword evidence="4 7" id="KW-1133">Transmembrane helix</keyword>
<evidence type="ECO:0000256" key="3">
    <source>
        <dbReference type="ARBA" id="ARBA00022692"/>
    </source>
</evidence>
<evidence type="ECO:0000313" key="10">
    <source>
        <dbReference type="Proteomes" id="UP000275267"/>
    </source>
</evidence>
<dbReference type="GO" id="GO:0030658">
    <property type="term" value="C:transport vesicle membrane"/>
    <property type="evidence" value="ECO:0007669"/>
    <property type="project" value="UniProtKB-SubCell"/>
</dbReference>
<comment type="function">
    <text evidence="1 7">Probably involved in membrane trafficking.</text>
</comment>
<feature type="compositionally biased region" description="Polar residues" evidence="8">
    <location>
        <begin position="31"/>
        <end position="48"/>
    </location>
</feature>
<dbReference type="STRING" id="4540.A0A3L6SE88"/>
<name>A0A3L6SE88_PANMI</name>
<reference evidence="10" key="1">
    <citation type="journal article" date="2019" name="Nat. Commun.">
        <title>The genome of broomcorn millet.</title>
        <authorList>
            <person name="Zou C."/>
            <person name="Miki D."/>
            <person name="Li D."/>
            <person name="Tang Q."/>
            <person name="Xiao L."/>
            <person name="Rajput S."/>
            <person name="Deng P."/>
            <person name="Jia W."/>
            <person name="Huang R."/>
            <person name="Zhang M."/>
            <person name="Sun Y."/>
            <person name="Hu J."/>
            <person name="Fu X."/>
            <person name="Schnable P.S."/>
            <person name="Li F."/>
            <person name="Zhang H."/>
            <person name="Feng B."/>
            <person name="Zhu X."/>
            <person name="Liu R."/>
            <person name="Schnable J.C."/>
            <person name="Zhu J.-K."/>
            <person name="Zhang H."/>
        </authorList>
    </citation>
    <scope>NUCLEOTIDE SEQUENCE [LARGE SCALE GENOMIC DNA]</scope>
</reference>
<gene>
    <name evidence="9" type="ORF">C2845_PM02G08390</name>
</gene>
<feature type="transmembrane region" description="Helical" evidence="7">
    <location>
        <begin position="171"/>
        <end position="193"/>
    </location>
</feature>
<keyword evidence="7" id="KW-0813">Transport</keyword>